<accession>A0A075H6M0</accession>
<dbReference type="EMBL" id="KF900935">
    <property type="protein sequence ID" value="AIF12061.1"/>
    <property type="molecule type" value="Genomic_DNA"/>
</dbReference>
<proteinExistence type="predicted"/>
<evidence type="ECO:0000313" key="1">
    <source>
        <dbReference type="EMBL" id="AIF12061.1"/>
    </source>
</evidence>
<protein>
    <submittedName>
        <fullName evidence="1">Uncharacterized protein</fullName>
    </submittedName>
</protein>
<dbReference type="AlphaFoldDB" id="A0A075H6M0"/>
<sequence>MVDEEGIEQFQRWLQARLPMAEQIEDPAERNRTLQQIESAIQLAIQYGMLLSEADEEVPSPFVERDTPVRVVEDASVTSNNAYDESVCRNCEADLSGDLDFCPACGEFR</sequence>
<name>A0A075H6M0_9EURY</name>
<organism evidence="1">
    <name type="scientific">uncultured marine group II/III euryarchaeote KM3_54_D07</name>
    <dbReference type="NCBI Taxonomy" id="1456460"/>
    <lineage>
        <taxon>Archaea</taxon>
        <taxon>Methanobacteriati</taxon>
        <taxon>Methanobacteriota</taxon>
        <taxon>environmental samples</taxon>
    </lineage>
</organism>
<reference evidence="1" key="1">
    <citation type="journal article" date="2014" name="Genome Biol. Evol.">
        <title>Pangenome evidence for extensive interdomain horizontal transfer affecting lineage core and shell genes in uncultured planktonic thaumarchaeota and euryarchaeota.</title>
        <authorList>
            <person name="Deschamps P."/>
            <person name="Zivanovic Y."/>
            <person name="Moreira D."/>
            <person name="Rodriguez-Valera F."/>
            <person name="Lopez-Garcia P."/>
        </authorList>
    </citation>
    <scope>NUCLEOTIDE SEQUENCE</scope>
</reference>